<dbReference type="Proteomes" id="UP000673691">
    <property type="component" value="Unassembled WGS sequence"/>
</dbReference>
<name>A0A8H8DFA3_9FUNG</name>
<dbReference type="AlphaFoldDB" id="A0A8H8DFA3"/>
<protein>
    <submittedName>
        <fullName evidence="2">Uncharacterized protein</fullName>
    </submittedName>
</protein>
<sequence length="228" mass="24110">MTFFLGIKRKKKRKKNKKKSGFTGRFHLAAPVLLFDRLVRGGVGGPPGVLVSAAAGEGVAVLGGGAAVAVRAGPAVGAGRRPVLGGASGGGGRAGGAGRVARGGGAGIARAGLRRSGPVGLRGATLPALGRPVRAGPLRRRRRFRPRRLGPVRRRRRRSRGPPDLRHVRDRHTGRESQSRRVGSVCLEKKTAWNRGGGEDRGRIRGENGQSLGKRELTTGCFRPFLFF</sequence>
<organism evidence="2 3">
    <name type="scientific">Olpidium bornovanus</name>
    <dbReference type="NCBI Taxonomy" id="278681"/>
    <lineage>
        <taxon>Eukaryota</taxon>
        <taxon>Fungi</taxon>
        <taxon>Fungi incertae sedis</taxon>
        <taxon>Olpidiomycota</taxon>
        <taxon>Olpidiomycotina</taxon>
        <taxon>Olpidiomycetes</taxon>
        <taxon>Olpidiales</taxon>
        <taxon>Olpidiaceae</taxon>
        <taxon>Olpidium</taxon>
    </lineage>
</organism>
<comment type="caution">
    <text evidence="2">The sequence shown here is derived from an EMBL/GenBank/DDBJ whole genome shotgun (WGS) entry which is preliminary data.</text>
</comment>
<evidence type="ECO:0000256" key="1">
    <source>
        <dbReference type="SAM" id="MobiDB-lite"/>
    </source>
</evidence>
<feature type="compositionally biased region" description="Basic and acidic residues" evidence="1">
    <location>
        <begin position="161"/>
        <end position="179"/>
    </location>
</feature>
<evidence type="ECO:0000313" key="2">
    <source>
        <dbReference type="EMBL" id="KAG5456173.1"/>
    </source>
</evidence>
<proteinExistence type="predicted"/>
<dbReference type="EMBL" id="JAEFCI010012154">
    <property type="protein sequence ID" value="KAG5456173.1"/>
    <property type="molecule type" value="Genomic_DNA"/>
</dbReference>
<reference evidence="2 3" key="1">
    <citation type="journal article" name="Sci. Rep.">
        <title>Genome-scale phylogenetic analyses confirm Olpidium as the closest living zoosporic fungus to the non-flagellated, terrestrial fungi.</title>
        <authorList>
            <person name="Chang Y."/>
            <person name="Rochon D."/>
            <person name="Sekimoto S."/>
            <person name="Wang Y."/>
            <person name="Chovatia M."/>
            <person name="Sandor L."/>
            <person name="Salamov A."/>
            <person name="Grigoriev I.V."/>
            <person name="Stajich J.E."/>
            <person name="Spatafora J.W."/>
        </authorList>
    </citation>
    <scope>NUCLEOTIDE SEQUENCE [LARGE SCALE GENOMIC DNA]</scope>
    <source>
        <strain evidence="2">S191</strain>
    </source>
</reference>
<feature type="compositionally biased region" description="Basic residues" evidence="1">
    <location>
        <begin position="137"/>
        <end position="160"/>
    </location>
</feature>
<keyword evidence="3" id="KW-1185">Reference proteome</keyword>
<evidence type="ECO:0000313" key="3">
    <source>
        <dbReference type="Proteomes" id="UP000673691"/>
    </source>
</evidence>
<feature type="region of interest" description="Disordered" evidence="1">
    <location>
        <begin position="123"/>
        <end position="184"/>
    </location>
</feature>
<gene>
    <name evidence="2" type="ORF">BJ554DRAFT_4160</name>
</gene>
<accession>A0A8H8DFA3</accession>